<dbReference type="OrthoDB" id="3240527at2"/>
<dbReference type="Proteomes" id="UP000028730">
    <property type="component" value="Unassembled WGS sequence"/>
</dbReference>
<evidence type="ECO:0000256" key="2">
    <source>
        <dbReference type="ARBA" id="ARBA00022692"/>
    </source>
</evidence>
<keyword evidence="4 5" id="KW-0472">Membrane</keyword>
<dbReference type="RefSeq" id="WP_044087017.1">
    <property type="nucleotide sequence ID" value="NZ_ATLK01000001.1"/>
</dbReference>
<accession>A0A080N6E2</accession>
<evidence type="ECO:0000256" key="5">
    <source>
        <dbReference type="SAM" id="Phobius"/>
    </source>
</evidence>
<evidence type="ECO:0000256" key="1">
    <source>
        <dbReference type="ARBA" id="ARBA00022475"/>
    </source>
</evidence>
<sequence>MVWPWMHFVGGVVLIVAVAAGLLGSTKMTRIWAMIARVCYILIILSGVLMIVRSWPHIELLLVVKVILALAMIAFAEIGFAKKSNDAVSAVAILMPIVLAVVVLALGLFLTHGFPIVMG</sequence>
<dbReference type="InterPro" id="IPR010899">
    <property type="entry name" value="UPF0344"/>
</dbReference>
<evidence type="ECO:0000313" key="7">
    <source>
        <dbReference type="Proteomes" id="UP000028730"/>
    </source>
</evidence>
<name>A0A080N6E2_9BIFI</name>
<feature type="transmembrane region" description="Helical" evidence="5">
    <location>
        <begin position="6"/>
        <end position="24"/>
    </location>
</feature>
<feature type="transmembrane region" description="Helical" evidence="5">
    <location>
        <begin position="58"/>
        <end position="80"/>
    </location>
</feature>
<proteinExistence type="predicted"/>
<dbReference type="eggNOG" id="ENOG5031SCP">
    <property type="taxonomic scope" value="Bacteria"/>
</dbReference>
<organism evidence="6 7">
    <name type="scientific">Bifidobacterium bombi DSM 19703</name>
    <dbReference type="NCBI Taxonomy" id="1341695"/>
    <lineage>
        <taxon>Bacteria</taxon>
        <taxon>Bacillati</taxon>
        <taxon>Actinomycetota</taxon>
        <taxon>Actinomycetes</taxon>
        <taxon>Bifidobacteriales</taxon>
        <taxon>Bifidobacteriaceae</taxon>
        <taxon>Bifidobacterium</taxon>
    </lineage>
</organism>
<evidence type="ECO:0000313" key="6">
    <source>
        <dbReference type="EMBL" id="KFF31539.1"/>
    </source>
</evidence>
<keyword evidence="1" id="KW-1003">Cell membrane</keyword>
<feature type="transmembrane region" description="Helical" evidence="5">
    <location>
        <begin position="31"/>
        <end position="52"/>
    </location>
</feature>
<evidence type="ECO:0000256" key="4">
    <source>
        <dbReference type="ARBA" id="ARBA00023136"/>
    </source>
</evidence>
<keyword evidence="7" id="KW-1185">Reference proteome</keyword>
<protein>
    <submittedName>
        <fullName evidence="6">Uncharacterized protein</fullName>
    </submittedName>
</protein>
<feature type="transmembrane region" description="Helical" evidence="5">
    <location>
        <begin position="87"/>
        <end position="110"/>
    </location>
</feature>
<gene>
    <name evidence="6" type="ORF">BBOMB_0914</name>
</gene>
<dbReference type="EMBL" id="ATLK01000001">
    <property type="protein sequence ID" value="KFF31539.1"/>
    <property type="molecule type" value="Genomic_DNA"/>
</dbReference>
<dbReference type="AlphaFoldDB" id="A0A080N6E2"/>
<dbReference type="Pfam" id="PF07457">
    <property type="entry name" value="DUF1516"/>
    <property type="match status" value="1"/>
</dbReference>
<evidence type="ECO:0000256" key="3">
    <source>
        <dbReference type="ARBA" id="ARBA00022989"/>
    </source>
</evidence>
<keyword evidence="3 5" id="KW-1133">Transmembrane helix</keyword>
<comment type="caution">
    <text evidence="6">The sequence shown here is derived from an EMBL/GenBank/DDBJ whole genome shotgun (WGS) entry which is preliminary data.</text>
</comment>
<keyword evidence="2 5" id="KW-0812">Transmembrane</keyword>
<dbReference type="STRING" id="1341695.BBOMB_0914"/>
<reference evidence="6 7" key="1">
    <citation type="journal article" date="2014" name="Appl. Environ. Microbiol.">
        <title>Genomic encyclopedia of type strains of the genus Bifidobacterium.</title>
        <authorList>
            <person name="Milani C."/>
            <person name="Lugli G.A."/>
            <person name="Duranti S."/>
            <person name="Turroni F."/>
            <person name="Bottacini F."/>
            <person name="Mangifesta M."/>
            <person name="Sanchez B."/>
            <person name="Viappiani A."/>
            <person name="Mancabelli L."/>
            <person name="Taminiau B."/>
            <person name="Delcenserie V."/>
            <person name="Barrangou R."/>
            <person name="Margolles A."/>
            <person name="van Sinderen D."/>
            <person name="Ventura M."/>
        </authorList>
    </citation>
    <scope>NUCLEOTIDE SEQUENCE [LARGE SCALE GENOMIC DNA]</scope>
    <source>
        <strain evidence="6 7">DSM 19703</strain>
    </source>
</reference>